<protein>
    <submittedName>
        <fullName evidence="2">ABC transporter permease</fullName>
    </submittedName>
</protein>
<feature type="transmembrane region" description="Helical" evidence="1">
    <location>
        <begin position="229"/>
        <end position="250"/>
    </location>
</feature>
<keyword evidence="1" id="KW-1133">Transmembrane helix</keyword>
<reference evidence="2 3" key="1">
    <citation type="journal article" date="2015" name="Nature">
        <title>rRNA introns, odd ribosomes, and small enigmatic genomes across a large radiation of phyla.</title>
        <authorList>
            <person name="Brown C.T."/>
            <person name="Hug L.A."/>
            <person name="Thomas B.C."/>
            <person name="Sharon I."/>
            <person name="Castelle C.J."/>
            <person name="Singh A."/>
            <person name="Wilkins M.J."/>
            <person name="Williams K.H."/>
            <person name="Banfield J.F."/>
        </authorList>
    </citation>
    <scope>NUCLEOTIDE SEQUENCE [LARGE SCALE GENOMIC DNA]</scope>
</reference>
<evidence type="ECO:0000313" key="2">
    <source>
        <dbReference type="EMBL" id="KKS96055.1"/>
    </source>
</evidence>
<dbReference type="AlphaFoldDB" id="A0A0G1DDT5"/>
<dbReference type="Proteomes" id="UP000034894">
    <property type="component" value="Unassembled WGS sequence"/>
</dbReference>
<feature type="transmembrane region" description="Helical" evidence="1">
    <location>
        <begin position="110"/>
        <end position="133"/>
    </location>
</feature>
<name>A0A0G1DDT5_9BACT</name>
<keyword evidence="1" id="KW-0472">Membrane</keyword>
<proteinExistence type="predicted"/>
<evidence type="ECO:0000256" key="1">
    <source>
        <dbReference type="SAM" id="Phobius"/>
    </source>
</evidence>
<dbReference type="InterPro" id="IPR010390">
    <property type="entry name" value="ABC-2_transporter-like"/>
</dbReference>
<organism evidence="2 3">
    <name type="scientific">Candidatus Gottesmanbacteria bacterium GW2011_GWA2_43_14</name>
    <dbReference type="NCBI Taxonomy" id="1618443"/>
    <lineage>
        <taxon>Bacteria</taxon>
        <taxon>Candidatus Gottesmaniibacteriota</taxon>
    </lineage>
</organism>
<feature type="transmembrane region" description="Helical" evidence="1">
    <location>
        <begin position="63"/>
        <end position="80"/>
    </location>
</feature>
<dbReference type="STRING" id="1618443.UV73_C0012G0083"/>
<evidence type="ECO:0000313" key="3">
    <source>
        <dbReference type="Proteomes" id="UP000034894"/>
    </source>
</evidence>
<comment type="caution">
    <text evidence="2">The sequence shown here is derived from an EMBL/GenBank/DDBJ whole genome shotgun (WGS) entry which is preliminary data.</text>
</comment>
<feature type="transmembrane region" description="Helical" evidence="1">
    <location>
        <begin position="202"/>
        <end position="222"/>
    </location>
</feature>
<dbReference type="EMBL" id="LCFP01000012">
    <property type="protein sequence ID" value="KKS96055.1"/>
    <property type="molecule type" value="Genomic_DNA"/>
</dbReference>
<dbReference type="Pfam" id="PF06182">
    <property type="entry name" value="ABC2_membrane_6"/>
    <property type="match status" value="1"/>
</dbReference>
<accession>A0A0G1DDT5</accession>
<keyword evidence="1" id="KW-0812">Transmembrane</keyword>
<gene>
    <name evidence="2" type="ORF">UV73_C0012G0083</name>
</gene>
<dbReference type="PANTHER" id="PTHR36833:SF1">
    <property type="entry name" value="INTEGRAL MEMBRANE TRANSPORT PROTEIN"/>
    <property type="match status" value="1"/>
</dbReference>
<dbReference type="PANTHER" id="PTHR36833">
    <property type="entry name" value="SLR0610 PROTEIN-RELATED"/>
    <property type="match status" value="1"/>
</dbReference>
<sequence length="260" mass="29751">MKKYFKVWWLMTSQSIQMFFVSRLGALLFLSGKILRFIFFFGFLLLLFSKTEALAGYDLNQVILFYFTFSLIDSATQMLFREVYRFRQYIVTGNFDMLLVKPVNPLFRSLFGWTDILDLITLGPFILMIVYVLTKIPGINFASVAIYIALLINSMILATSFHVIVLALAVMTTEIDHAILIYRDIVGMGKIPIDVYSEPLRSLITFVIPVGIMMAFPVKALLGSLKMPLIIFTFVFSLSLLFISIAFWNYSLKKYTSASS</sequence>